<reference evidence="3 4" key="1">
    <citation type="journal article" date="2019" name="Int. J. Syst. Evol. Microbiol.">
        <title>The Global Catalogue of Microorganisms (GCM) 10K type strain sequencing project: providing services to taxonomists for standard genome sequencing and annotation.</title>
        <authorList>
            <consortium name="The Broad Institute Genomics Platform"/>
            <consortium name="The Broad Institute Genome Sequencing Center for Infectious Disease"/>
            <person name="Wu L."/>
            <person name="Ma J."/>
        </authorList>
    </citation>
    <scope>NUCLEOTIDE SEQUENCE [LARGE SCALE GENOMIC DNA]</scope>
    <source>
        <strain evidence="3 4">JCM 16001</strain>
    </source>
</reference>
<dbReference type="PANTHER" id="PTHR13847">
    <property type="entry name" value="SARCOSINE DEHYDROGENASE-RELATED"/>
    <property type="match status" value="1"/>
</dbReference>
<dbReference type="Gene3D" id="3.30.9.10">
    <property type="entry name" value="D-Amino Acid Oxidase, subunit A, domain 2"/>
    <property type="match status" value="1"/>
</dbReference>
<dbReference type="PANTHER" id="PTHR13847:SF287">
    <property type="entry name" value="FAD-DEPENDENT OXIDOREDUCTASE DOMAIN-CONTAINING PROTEIN 1"/>
    <property type="match status" value="1"/>
</dbReference>
<comment type="caution">
    <text evidence="3">The sequence shown here is derived from an EMBL/GenBank/DDBJ whole genome shotgun (WGS) entry which is preliminary data.</text>
</comment>
<organism evidence="3 4">
    <name type="scientific">Glycomyces endophyticus</name>
    <dbReference type="NCBI Taxonomy" id="480996"/>
    <lineage>
        <taxon>Bacteria</taxon>
        <taxon>Bacillati</taxon>
        <taxon>Actinomycetota</taxon>
        <taxon>Actinomycetes</taxon>
        <taxon>Glycomycetales</taxon>
        <taxon>Glycomycetaceae</taxon>
        <taxon>Glycomyces</taxon>
    </lineage>
</organism>
<evidence type="ECO:0000313" key="4">
    <source>
        <dbReference type="Proteomes" id="UP001499851"/>
    </source>
</evidence>
<dbReference type="InterPro" id="IPR006076">
    <property type="entry name" value="FAD-dep_OxRdtase"/>
</dbReference>
<proteinExistence type="predicted"/>
<accession>A0ABN2HQ21</accession>
<dbReference type="Pfam" id="PF01266">
    <property type="entry name" value="DAO"/>
    <property type="match status" value="1"/>
</dbReference>
<protein>
    <submittedName>
        <fullName evidence="3">FAD-binding oxidoreductase</fullName>
    </submittedName>
</protein>
<evidence type="ECO:0000313" key="3">
    <source>
        <dbReference type="EMBL" id="GAA1691551.1"/>
    </source>
</evidence>
<dbReference type="EMBL" id="BAAAQF010000023">
    <property type="protein sequence ID" value="GAA1691551.1"/>
    <property type="molecule type" value="Genomic_DNA"/>
</dbReference>
<keyword evidence="4" id="KW-1185">Reference proteome</keyword>
<dbReference type="Proteomes" id="UP001499851">
    <property type="component" value="Unassembled WGS sequence"/>
</dbReference>
<dbReference type="SUPFAM" id="SSF51905">
    <property type="entry name" value="FAD/NAD(P)-binding domain"/>
    <property type="match status" value="1"/>
</dbReference>
<dbReference type="InterPro" id="IPR036188">
    <property type="entry name" value="FAD/NAD-bd_sf"/>
</dbReference>
<evidence type="ECO:0000259" key="2">
    <source>
        <dbReference type="Pfam" id="PF01266"/>
    </source>
</evidence>
<keyword evidence="1" id="KW-0560">Oxidoreductase</keyword>
<evidence type="ECO:0000256" key="1">
    <source>
        <dbReference type="ARBA" id="ARBA00023002"/>
    </source>
</evidence>
<name>A0ABN2HQ21_9ACTN</name>
<sequence>MGGSNVPADAEVVVVGGGVVGLSVAFHLAEAGVRGVVVVERDLVGRGSSAKPVGGVRATFSDPGNILLGQRSLEAFERFGDAIGLRQVGYLFLCRSPEEVDAVERSTRLQCGLGGSGRMVSAAEAARLNPWLDPRALLAGSFSPRDGHAEPALVVAAYRAAAERLGVVVCESAEVVGIDGSSGAIEAVRTSRGVVRTGRVVCAAGAWSKRVGEMAGVSLPVEPVRRQIGITAPESGLPTVPFTLDLSTTLYFHNCDGGLLLGISDAAQEPGFGREYSDEWRPAFDEAAAVVAPSLVGRELVSGWAGLYENTPDHNALIGVSREVPGFSYATGFSGHGFLQAPAVGEVVRDLYLGREPFMDPSAFHADRFAAAAPVHERHII</sequence>
<dbReference type="PRINTS" id="PR00420">
    <property type="entry name" value="RNGMNOXGNASE"/>
</dbReference>
<feature type="domain" description="FAD dependent oxidoreductase" evidence="2">
    <location>
        <begin position="12"/>
        <end position="351"/>
    </location>
</feature>
<gene>
    <name evidence="3" type="ORF">GCM10009830_44130</name>
</gene>
<dbReference type="Gene3D" id="3.50.50.60">
    <property type="entry name" value="FAD/NAD(P)-binding domain"/>
    <property type="match status" value="1"/>
</dbReference>